<evidence type="ECO:0000256" key="1">
    <source>
        <dbReference type="SAM" id="MobiDB-lite"/>
    </source>
</evidence>
<proteinExistence type="predicted"/>
<accession>A0AAV7VYG0</accession>
<comment type="caution">
    <text evidence="2">The sequence shown here is derived from an EMBL/GenBank/DDBJ whole genome shotgun (WGS) entry which is preliminary data.</text>
</comment>
<protein>
    <submittedName>
        <fullName evidence="2">Uncharacterized protein</fullName>
    </submittedName>
</protein>
<evidence type="ECO:0000313" key="3">
    <source>
        <dbReference type="Proteomes" id="UP001066276"/>
    </source>
</evidence>
<gene>
    <name evidence="2" type="ORF">NDU88_001255</name>
</gene>
<reference evidence="2" key="1">
    <citation type="journal article" date="2022" name="bioRxiv">
        <title>Sequencing and chromosome-scale assembly of the giantPleurodeles waltlgenome.</title>
        <authorList>
            <person name="Brown T."/>
            <person name="Elewa A."/>
            <person name="Iarovenko S."/>
            <person name="Subramanian E."/>
            <person name="Araus A.J."/>
            <person name="Petzold A."/>
            <person name="Susuki M."/>
            <person name="Suzuki K.-i.T."/>
            <person name="Hayashi T."/>
            <person name="Toyoda A."/>
            <person name="Oliveira C."/>
            <person name="Osipova E."/>
            <person name="Leigh N.D."/>
            <person name="Simon A."/>
            <person name="Yun M.H."/>
        </authorList>
    </citation>
    <scope>NUCLEOTIDE SEQUENCE</scope>
    <source>
        <strain evidence="2">20211129_DDA</strain>
        <tissue evidence="2">Liver</tissue>
    </source>
</reference>
<dbReference type="Gene3D" id="3.30.250.20">
    <property type="entry name" value="L1 transposable element, C-terminal domain"/>
    <property type="match status" value="1"/>
</dbReference>
<dbReference type="Proteomes" id="UP001066276">
    <property type="component" value="Chromosome 1_2"/>
</dbReference>
<feature type="region of interest" description="Disordered" evidence="1">
    <location>
        <begin position="98"/>
        <end position="182"/>
    </location>
</feature>
<feature type="compositionally biased region" description="Basic residues" evidence="1">
    <location>
        <begin position="121"/>
        <end position="133"/>
    </location>
</feature>
<keyword evidence="3" id="KW-1185">Reference proteome</keyword>
<name>A0AAV7VYG0_PLEWA</name>
<dbReference type="AlphaFoldDB" id="A0AAV7VYG0"/>
<dbReference type="InterPro" id="IPR042566">
    <property type="entry name" value="L1_C"/>
</dbReference>
<sequence length="182" mass="21034">MIARFFNFKDRDNILKEERRSEDLQWENHRILIFPDYTREVQTRRRSYEQVKQKLRAMQLSYMLLFPVRLKVIMADRAHFFESPEEAWDWLTKEGIEARRGPLKQGGEPPRDRPPPMGGPRRSRRRTISRKGKRGDLAVPIGGGTAGDPGSQMEGTAVESLEVQDQVWAEDGSRLSQSPVLG</sequence>
<organism evidence="2 3">
    <name type="scientific">Pleurodeles waltl</name>
    <name type="common">Iberian ribbed newt</name>
    <dbReference type="NCBI Taxonomy" id="8319"/>
    <lineage>
        <taxon>Eukaryota</taxon>
        <taxon>Metazoa</taxon>
        <taxon>Chordata</taxon>
        <taxon>Craniata</taxon>
        <taxon>Vertebrata</taxon>
        <taxon>Euteleostomi</taxon>
        <taxon>Amphibia</taxon>
        <taxon>Batrachia</taxon>
        <taxon>Caudata</taxon>
        <taxon>Salamandroidea</taxon>
        <taxon>Salamandridae</taxon>
        <taxon>Pleurodelinae</taxon>
        <taxon>Pleurodeles</taxon>
    </lineage>
</organism>
<evidence type="ECO:0000313" key="2">
    <source>
        <dbReference type="EMBL" id="KAJ1205829.1"/>
    </source>
</evidence>
<dbReference type="EMBL" id="JANPWB010000002">
    <property type="protein sequence ID" value="KAJ1205829.1"/>
    <property type="molecule type" value="Genomic_DNA"/>
</dbReference>